<dbReference type="InterPro" id="IPR015422">
    <property type="entry name" value="PyrdxlP-dep_Trfase_small"/>
</dbReference>
<dbReference type="EMBL" id="JAUFQH010000013">
    <property type="protein sequence ID" value="MDN3620689.1"/>
    <property type="molecule type" value="Genomic_DNA"/>
</dbReference>
<dbReference type="InterPro" id="IPR051798">
    <property type="entry name" value="Class-II_PLP-Dep_Aminotrans"/>
</dbReference>
<name>A0AAJ1QYI0_9FLAO</name>
<evidence type="ECO:0000256" key="2">
    <source>
        <dbReference type="ARBA" id="ARBA00022898"/>
    </source>
</evidence>
<keyword evidence="2" id="KW-0663">Pyridoxal phosphate</keyword>
<sequence>MDRKFYANELPEVTLFKPEGTYQIWLDFSKLNLSDAALKHLVVHQAKLALTPGDWFESSHTQFMRMNVASPLAKIQQALHQLKKAVDAGVDCSFNQNANTNDCCSC</sequence>
<evidence type="ECO:0000313" key="4">
    <source>
        <dbReference type="Proteomes" id="UP001228636"/>
    </source>
</evidence>
<dbReference type="SUPFAM" id="SSF53383">
    <property type="entry name" value="PLP-dependent transferases"/>
    <property type="match status" value="1"/>
</dbReference>
<comment type="cofactor">
    <cofactor evidence="1">
        <name>pyridoxal 5'-phosphate</name>
        <dbReference type="ChEBI" id="CHEBI:597326"/>
    </cofactor>
</comment>
<dbReference type="Gene3D" id="3.90.1150.10">
    <property type="entry name" value="Aspartate Aminotransferase, domain 1"/>
    <property type="match status" value="1"/>
</dbReference>
<dbReference type="PANTHER" id="PTHR43525">
    <property type="entry name" value="PROTEIN MALY"/>
    <property type="match status" value="1"/>
</dbReference>
<gene>
    <name evidence="3" type="ORF">QWY81_14585</name>
</gene>
<dbReference type="AlphaFoldDB" id="A0AAJ1QYI0"/>
<accession>A0AAJ1QYI0</accession>
<dbReference type="InterPro" id="IPR015424">
    <property type="entry name" value="PyrdxlP-dep_Trfase"/>
</dbReference>
<protein>
    <recommendedName>
        <fullName evidence="5">Aminotransferase class I/II-fold pyridoxal phosphate-dependent enzyme</fullName>
    </recommendedName>
</protein>
<evidence type="ECO:0008006" key="5">
    <source>
        <dbReference type="Google" id="ProtNLM"/>
    </source>
</evidence>
<comment type="caution">
    <text evidence="3">The sequence shown here is derived from an EMBL/GenBank/DDBJ whole genome shotgun (WGS) entry which is preliminary data.</text>
</comment>
<dbReference type="PANTHER" id="PTHR43525:SF1">
    <property type="entry name" value="PROTEIN MALY"/>
    <property type="match status" value="1"/>
</dbReference>
<proteinExistence type="predicted"/>
<dbReference type="RefSeq" id="WP_261973236.1">
    <property type="nucleotide sequence ID" value="NZ_CP103460.1"/>
</dbReference>
<evidence type="ECO:0000313" key="3">
    <source>
        <dbReference type="EMBL" id="MDN3620689.1"/>
    </source>
</evidence>
<dbReference type="Proteomes" id="UP001228636">
    <property type="component" value="Unassembled WGS sequence"/>
</dbReference>
<organism evidence="3 4">
    <name type="scientific">Polaribacter sejongensis</name>
    <dbReference type="NCBI Taxonomy" id="985043"/>
    <lineage>
        <taxon>Bacteria</taxon>
        <taxon>Pseudomonadati</taxon>
        <taxon>Bacteroidota</taxon>
        <taxon>Flavobacteriia</taxon>
        <taxon>Flavobacteriales</taxon>
        <taxon>Flavobacteriaceae</taxon>
    </lineage>
</organism>
<reference evidence="3 4" key="1">
    <citation type="journal article" date="2014" name="Int. J. Syst. Evol. Microbiol.">
        <title>Complete genome sequence of Corynebacterium casei LMG S-19264T (=DSM 44701T), isolated from a smear-ripened cheese.</title>
        <authorList>
            <consortium name="US DOE Joint Genome Institute (JGI-PGF)"/>
            <person name="Walter F."/>
            <person name="Albersmeier A."/>
            <person name="Kalinowski J."/>
            <person name="Ruckert C."/>
        </authorList>
    </citation>
    <scope>NUCLEOTIDE SEQUENCE [LARGE SCALE GENOMIC DNA]</scope>
    <source>
        <strain evidence="3 4">CECT 8670</strain>
    </source>
</reference>
<evidence type="ECO:0000256" key="1">
    <source>
        <dbReference type="ARBA" id="ARBA00001933"/>
    </source>
</evidence>